<evidence type="ECO:0000259" key="1">
    <source>
        <dbReference type="Pfam" id="PF07583"/>
    </source>
</evidence>
<feature type="domain" description="Cytochrome C Planctomycete-type" evidence="2">
    <location>
        <begin position="85"/>
        <end position="143"/>
    </location>
</feature>
<dbReference type="Pfam" id="PF07583">
    <property type="entry name" value="PSCyt2"/>
    <property type="match status" value="1"/>
</dbReference>
<feature type="domain" description="DUF1549" evidence="1">
    <location>
        <begin position="197"/>
        <end position="372"/>
    </location>
</feature>
<dbReference type="SUPFAM" id="SSF53649">
    <property type="entry name" value="Alkaline phosphatase-like"/>
    <property type="match status" value="1"/>
</dbReference>
<reference evidence="3 4" key="1">
    <citation type="submission" date="2019-02" db="EMBL/GenBank/DDBJ databases">
        <title>Deep-cultivation of Planctomycetes and their phenomic and genomic characterization uncovers novel biology.</title>
        <authorList>
            <person name="Wiegand S."/>
            <person name="Jogler M."/>
            <person name="Boedeker C."/>
            <person name="Pinto D."/>
            <person name="Vollmers J."/>
            <person name="Rivas-Marin E."/>
            <person name="Kohn T."/>
            <person name="Peeters S.H."/>
            <person name="Heuer A."/>
            <person name="Rast P."/>
            <person name="Oberbeckmann S."/>
            <person name="Bunk B."/>
            <person name="Jeske O."/>
            <person name="Meyerdierks A."/>
            <person name="Storesund J.E."/>
            <person name="Kallscheuer N."/>
            <person name="Luecker S."/>
            <person name="Lage O.M."/>
            <person name="Pohl T."/>
            <person name="Merkel B.J."/>
            <person name="Hornburger P."/>
            <person name="Mueller R.-W."/>
            <person name="Bruemmer F."/>
            <person name="Labrenz M."/>
            <person name="Spormann A.M."/>
            <person name="Op Den Camp H."/>
            <person name="Overmann J."/>
            <person name="Amann R."/>
            <person name="Jetten M.S.M."/>
            <person name="Mascher T."/>
            <person name="Medema M.H."/>
            <person name="Devos D.P."/>
            <person name="Kaster A.-K."/>
            <person name="Ovreas L."/>
            <person name="Rohde M."/>
            <person name="Galperin M.Y."/>
            <person name="Jogler C."/>
        </authorList>
    </citation>
    <scope>NUCLEOTIDE SEQUENCE [LARGE SCALE GENOMIC DNA]</scope>
    <source>
        <strain evidence="3 4">Poly59</strain>
    </source>
</reference>
<gene>
    <name evidence="3" type="ORF">Poly59_33760</name>
</gene>
<dbReference type="InterPro" id="IPR036909">
    <property type="entry name" value="Cyt_c-like_dom_sf"/>
</dbReference>
<comment type="caution">
    <text evidence="3">The sequence shown here is derived from an EMBL/GenBank/DDBJ whole genome shotgun (WGS) entry which is preliminary data.</text>
</comment>
<dbReference type="PANTHER" id="PTHR35889:SF3">
    <property type="entry name" value="F-BOX DOMAIN-CONTAINING PROTEIN"/>
    <property type="match status" value="1"/>
</dbReference>
<sequence>MPPKGIIDGMLNSLQQRTGETDCRLALSTLRIFGNSKPVMKSTVLKPNWIHARLAAAVCLALTSLAGAAEVSFNRDVRPILSDRCFKCHGPDAANQDSEFRVDKFDNATVDLGGYFGIVPGDLAKSEFHVRIHDNDDPMPPAGSLKRLSDADKETLDQWILEGAKFESHWAFEPLPAKVDTPKQTDLGGLVNWVKGPIDQFIAKALVENELTPAKPASKNKWLRRVTFDLTGLPPTENEISEYVSDTSADADDIVIDRLLTSDAYAERMTSEWLDVARYADSYGFQRDDERFVWPYRDWVIKAFQTGMPYDEFITWQLAGDLLPNATREQKLATTFNRLHSHKKEGGVAIEEFRVENVADRTHTVGTAMMGLIQDLKNHGLLEDTLVIWGGEFGRTSYCQGKITPGNFGRDHHPRCFTMWMAGGGVKPGHVHGETDEFSYNVVSDGVHIHDLHATILHQMGIDHERLTYRYQGRDFRLTDVHGHVVKGLIA</sequence>
<proteinExistence type="predicted"/>
<accession>A0A5C6EWZ9</accession>
<dbReference type="OrthoDB" id="214103at2"/>
<dbReference type="Pfam" id="PF07635">
    <property type="entry name" value="PSCyt1"/>
    <property type="match status" value="1"/>
</dbReference>
<keyword evidence="4" id="KW-1185">Reference proteome</keyword>
<dbReference type="GO" id="GO:0020037">
    <property type="term" value="F:heme binding"/>
    <property type="evidence" value="ECO:0007669"/>
    <property type="project" value="InterPro"/>
</dbReference>
<dbReference type="EMBL" id="SJPX01000003">
    <property type="protein sequence ID" value="TWU51781.1"/>
    <property type="molecule type" value="Genomic_DNA"/>
</dbReference>
<dbReference type="InterPro" id="IPR017850">
    <property type="entry name" value="Alkaline_phosphatase_core_sf"/>
</dbReference>
<dbReference type="SUPFAM" id="SSF46626">
    <property type="entry name" value="Cytochrome c"/>
    <property type="match status" value="1"/>
</dbReference>
<protein>
    <submittedName>
        <fullName evidence="3">Planctomycete cytochrome C</fullName>
    </submittedName>
</protein>
<dbReference type="GO" id="GO:0009055">
    <property type="term" value="F:electron transfer activity"/>
    <property type="evidence" value="ECO:0007669"/>
    <property type="project" value="InterPro"/>
</dbReference>
<evidence type="ECO:0000313" key="4">
    <source>
        <dbReference type="Proteomes" id="UP000317977"/>
    </source>
</evidence>
<evidence type="ECO:0000313" key="3">
    <source>
        <dbReference type="EMBL" id="TWU51781.1"/>
    </source>
</evidence>
<organism evidence="3 4">
    <name type="scientific">Rubripirellula reticaptiva</name>
    <dbReference type="NCBI Taxonomy" id="2528013"/>
    <lineage>
        <taxon>Bacteria</taxon>
        <taxon>Pseudomonadati</taxon>
        <taxon>Planctomycetota</taxon>
        <taxon>Planctomycetia</taxon>
        <taxon>Pirellulales</taxon>
        <taxon>Pirellulaceae</taxon>
        <taxon>Rubripirellula</taxon>
    </lineage>
</organism>
<name>A0A5C6EWZ9_9BACT</name>
<dbReference type="Proteomes" id="UP000317977">
    <property type="component" value="Unassembled WGS sequence"/>
</dbReference>
<dbReference type="InterPro" id="IPR011429">
    <property type="entry name" value="Cyt_c_Planctomycete-type"/>
</dbReference>
<dbReference type="PANTHER" id="PTHR35889">
    <property type="entry name" value="CYCLOINULO-OLIGOSACCHARIDE FRUCTANOTRANSFERASE-RELATED"/>
    <property type="match status" value="1"/>
</dbReference>
<dbReference type="AlphaFoldDB" id="A0A5C6EWZ9"/>
<dbReference type="InterPro" id="IPR011444">
    <property type="entry name" value="DUF1549"/>
</dbReference>
<evidence type="ECO:0000259" key="2">
    <source>
        <dbReference type="Pfam" id="PF07635"/>
    </source>
</evidence>